<dbReference type="Gene3D" id="3.20.20.70">
    <property type="entry name" value="Aldolase class I"/>
    <property type="match status" value="1"/>
</dbReference>
<evidence type="ECO:0000256" key="1">
    <source>
        <dbReference type="ARBA" id="ARBA00001917"/>
    </source>
</evidence>
<evidence type="ECO:0000256" key="5">
    <source>
        <dbReference type="ARBA" id="ARBA00022643"/>
    </source>
</evidence>
<dbReference type="SUPFAM" id="SSF51395">
    <property type="entry name" value="FMN-linked oxidoreductases"/>
    <property type="match status" value="1"/>
</dbReference>
<evidence type="ECO:0000256" key="11">
    <source>
        <dbReference type="ARBA" id="ARBA00048802"/>
    </source>
</evidence>
<evidence type="ECO:0000256" key="8">
    <source>
        <dbReference type="ARBA" id="ARBA00022884"/>
    </source>
</evidence>
<dbReference type="GO" id="GO:0000049">
    <property type="term" value="F:tRNA binding"/>
    <property type="evidence" value="ECO:0007669"/>
    <property type="project" value="UniProtKB-KW"/>
</dbReference>
<keyword evidence="3" id="KW-0820">tRNA-binding</keyword>
<evidence type="ECO:0000256" key="9">
    <source>
        <dbReference type="ARBA" id="ARBA00023002"/>
    </source>
</evidence>
<evidence type="ECO:0000256" key="6">
    <source>
        <dbReference type="ARBA" id="ARBA00022694"/>
    </source>
</evidence>
<dbReference type="InterPro" id="IPR018517">
    <property type="entry name" value="tRNA_hU_synthase_CS"/>
</dbReference>
<evidence type="ECO:0000256" key="10">
    <source>
        <dbReference type="ARBA" id="ARBA00048205"/>
    </source>
</evidence>
<reference evidence="16" key="1">
    <citation type="submission" date="2022-06" db="EMBL/GenBank/DDBJ databases">
        <title>Isolation of gut microbiota from human fecal samples.</title>
        <authorList>
            <person name="Pamer E.G."/>
            <person name="Barat B."/>
            <person name="Waligurski E."/>
            <person name="Medina S."/>
            <person name="Paddock L."/>
            <person name="Mostad J."/>
        </authorList>
    </citation>
    <scope>NUCLEOTIDE SEQUENCE</scope>
    <source>
        <strain evidence="16">DFI.7.96</strain>
    </source>
</reference>
<protein>
    <recommendedName>
        <fullName evidence="12">tRNA-dihydrouridine synthase</fullName>
        <ecNumber evidence="12">1.3.1.-</ecNumber>
    </recommendedName>
</protein>
<comment type="caution">
    <text evidence="16">The sequence shown here is derived from an EMBL/GenBank/DDBJ whole genome shotgun (WGS) entry which is preliminary data.</text>
</comment>
<keyword evidence="8" id="KW-0694">RNA-binding</keyword>
<dbReference type="Gene3D" id="1.10.1200.80">
    <property type="entry name" value="Putative flavin oxidoreducatase, domain 2"/>
    <property type="match status" value="1"/>
</dbReference>
<sequence>MAVLTVGGREIACPVSLAPMAGVADSAFRQLCKEFGCGLLTSEMVSAKALTMSDRKTKDLLRRAPIEAPFAIQLFGDDPEIMARAAELVMAWKPDFIDINMGCPAPKIAGNGSGSSLMKNPPLAAAIVRAVVAAVEVPVTVKIRKGWDEHSVNAVEVALLCQEAGAAAVAVHGKTREQMYAPPVDRAVIRQVKEALSVPVIGNGEIDSPEAAAQMFAETGCDGIMVGRGALGRPWLFAQINEYLQTGEVSTRPTPRQKMACLLRQAELAIAHKGEKRAMAEMRKHAAWYFKGGRGASKLRAKAGTLTTYQALEEMTKEALDLGCLENG</sequence>
<feature type="binding site" evidence="14">
    <location>
        <position position="142"/>
    </location>
    <ligand>
        <name>FMN</name>
        <dbReference type="ChEBI" id="CHEBI:58210"/>
    </ligand>
</feature>
<dbReference type="InterPro" id="IPR013785">
    <property type="entry name" value="Aldolase_TIM"/>
</dbReference>
<dbReference type="GO" id="GO:0017150">
    <property type="term" value="F:tRNA dihydrouridine synthase activity"/>
    <property type="evidence" value="ECO:0007669"/>
    <property type="project" value="InterPro"/>
</dbReference>
<evidence type="ECO:0000259" key="15">
    <source>
        <dbReference type="Pfam" id="PF01207"/>
    </source>
</evidence>
<evidence type="ECO:0000256" key="13">
    <source>
        <dbReference type="PIRSR" id="PIRSR006621-1"/>
    </source>
</evidence>
<keyword evidence="4 12" id="KW-0285">Flavoprotein</keyword>
<evidence type="ECO:0000256" key="7">
    <source>
        <dbReference type="ARBA" id="ARBA00022857"/>
    </source>
</evidence>
<feature type="domain" description="DUS-like FMN-binding" evidence="15">
    <location>
        <begin position="17"/>
        <end position="316"/>
    </location>
</feature>
<comment type="function">
    <text evidence="2 12">Catalyzes the synthesis of 5,6-dihydrouridine (D), a modified base found in the D-loop of most tRNAs, via the reduction of the C5-C6 double bond in target uridines.</text>
</comment>
<evidence type="ECO:0000256" key="3">
    <source>
        <dbReference type="ARBA" id="ARBA00022555"/>
    </source>
</evidence>
<gene>
    <name evidence="16" type="primary">dusB</name>
    <name evidence="16" type="ORF">NE646_07180</name>
</gene>
<dbReference type="InterPro" id="IPR001269">
    <property type="entry name" value="DUS_fam"/>
</dbReference>
<dbReference type="EMBL" id="JANGAB010000003">
    <property type="protein sequence ID" value="MCQ4949449.1"/>
    <property type="molecule type" value="Genomic_DNA"/>
</dbReference>
<dbReference type="PROSITE" id="PS01136">
    <property type="entry name" value="UPF0034"/>
    <property type="match status" value="1"/>
</dbReference>
<dbReference type="CDD" id="cd02801">
    <property type="entry name" value="DUS_like_FMN"/>
    <property type="match status" value="1"/>
</dbReference>
<dbReference type="Proteomes" id="UP001205063">
    <property type="component" value="Unassembled WGS sequence"/>
</dbReference>
<comment type="catalytic activity">
    <reaction evidence="11">
        <text>a 5,6-dihydrouridine in tRNA + NAD(+) = a uridine in tRNA + NADH + H(+)</text>
        <dbReference type="Rhea" id="RHEA:54452"/>
        <dbReference type="Rhea" id="RHEA-COMP:13339"/>
        <dbReference type="Rhea" id="RHEA-COMP:13887"/>
        <dbReference type="ChEBI" id="CHEBI:15378"/>
        <dbReference type="ChEBI" id="CHEBI:57540"/>
        <dbReference type="ChEBI" id="CHEBI:57945"/>
        <dbReference type="ChEBI" id="CHEBI:65315"/>
        <dbReference type="ChEBI" id="CHEBI:74443"/>
    </reaction>
</comment>
<keyword evidence="14" id="KW-0547">Nucleotide-binding</keyword>
<dbReference type="Pfam" id="PF01207">
    <property type="entry name" value="Dus"/>
    <property type="match status" value="1"/>
</dbReference>
<feature type="active site" description="Proton donor" evidence="13">
    <location>
        <position position="103"/>
    </location>
</feature>
<dbReference type="PANTHER" id="PTHR45846">
    <property type="entry name" value="TRNA-DIHYDROURIDINE(47) SYNTHASE [NAD(P)(+)]-LIKE"/>
    <property type="match status" value="1"/>
</dbReference>
<dbReference type="InterPro" id="IPR035587">
    <property type="entry name" value="DUS-like_FMN-bd"/>
</dbReference>
<keyword evidence="7" id="KW-0521">NADP</keyword>
<comment type="cofactor">
    <cofactor evidence="1 12 14">
        <name>FMN</name>
        <dbReference type="ChEBI" id="CHEBI:58210"/>
    </cofactor>
</comment>
<name>A0AAW5KFI1_9FIRM</name>
<dbReference type="InterPro" id="IPR004652">
    <property type="entry name" value="DusB-like"/>
</dbReference>
<dbReference type="EC" id="1.3.1.-" evidence="12"/>
<feature type="binding site" evidence="14">
    <location>
        <position position="73"/>
    </location>
    <ligand>
        <name>FMN</name>
        <dbReference type="ChEBI" id="CHEBI:58210"/>
    </ligand>
</feature>
<evidence type="ECO:0000313" key="16">
    <source>
        <dbReference type="EMBL" id="MCQ4949449.1"/>
    </source>
</evidence>
<evidence type="ECO:0000313" key="17">
    <source>
        <dbReference type="Proteomes" id="UP001205063"/>
    </source>
</evidence>
<dbReference type="PANTHER" id="PTHR45846:SF1">
    <property type="entry name" value="TRNA-DIHYDROURIDINE(47) SYNTHASE [NAD(P)(+)]-LIKE"/>
    <property type="match status" value="1"/>
</dbReference>
<organism evidence="16 17">
    <name type="scientific">Bittarella massiliensis</name>
    <name type="common">ex Durand et al. 2017</name>
    <dbReference type="NCBI Taxonomy" id="1720313"/>
    <lineage>
        <taxon>Bacteria</taxon>
        <taxon>Bacillati</taxon>
        <taxon>Bacillota</taxon>
        <taxon>Clostridia</taxon>
        <taxon>Eubacteriales</taxon>
        <taxon>Oscillospiraceae</taxon>
        <taxon>Bittarella (ex Durand et al. 2017)</taxon>
    </lineage>
</organism>
<proteinExistence type="inferred from homology"/>
<comment type="similarity">
    <text evidence="12">Belongs to the dus family.</text>
</comment>
<accession>A0AAW5KFI1</accession>
<comment type="catalytic activity">
    <reaction evidence="10">
        <text>a 5,6-dihydrouridine in tRNA + NADP(+) = a uridine in tRNA + NADPH + H(+)</text>
        <dbReference type="Rhea" id="RHEA:23624"/>
        <dbReference type="Rhea" id="RHEA-COMP:13339"/>
        <dbReference type="Rhea" id="RHEA-COMP:13887"/>
        <dbReference type="ChEBI" id="CHEBI:15378"/>
        <dbReference type="ChEBI" id="CHEBI:57783"/>
        <dbReference type="ChEBI" id="CHEBI:58349"/>
        <dbReference type="ChEBI" id="CHEBI:65315"/>
        <dbReference type="ChEBI" id="CHEBI:74443"/>
    </reaction>
</comment>
<keyword evidence="6 12" id="KW-0819">tRNA processing</keyword>
<evidence type="ECO:0000256" key="12">
    <source>
        <dbReference type="PIRNR" id="PIRNR006621"/>
    </source>
</evidence>
<dbReference type="AlphaFoldDB" id="A0AAW5KFI1"/>
<dbReference type="PIRSF" id="PIRSF006621">
    <property type="entry name" value="Dus"/>
    <property type="match status" value="1"/>
</dbReference>
<evidence type="ECO:0000256" key="2">
    <source>
        <dbReference type="ARBA" id="ARBA00002790"/>
    </source>
</evidence>
<keyword evidence="9 12" id="KW-0560">Oxidoreductase</keyword>
<keyword evidence="5 12" id="KW-0288">FMN</keyword>
<evidence type="ECO:0000256" key="4">
    <source>
        <dbReference type="ARBA" id="ARBA00022630"/>
    </source>
</evidence>
<feature type="binding site" evidence="14">
    <location>
        <begin position="19"/>
        <end position="21"/>
    </location>
    <ligand>
        <name>FMN</name>
        <dbReference type="ChEBI" id="CHEBI:58210"/>
    </ligand>
</feature>
<feature type="binding site" evidence="14">
    <location>
        <begin position="227"/>
        <end position="228"/>
    </location>
    <ligand>
        <name>FMN</name>
        <dbReference type="ChEBI" id="CHEBI:58210"/>
    </ligand>
</feature>
<feature type="binding site" evidence="14">
    <location>
        <position position="172"/>
    </location>
    <ligand>
        <name>FMN</name>
        <dbReference type="ChEBI" id="CHEBI:58210"/>
    </ligand>
</feature>
<dbReference type="GO" id="GO:0050660">
    <property type="term" value="F:flavin adenine dinucleotide binding"/>
    <property type="evidence" value="ECO:0007669"/>
    <property type="project" value="InterPro"/>
</dbReference>
<evidence type="ECO:0000256" key="14">
    <source>
        <dbReference type="PIRSR" id="PIRSR006621-2"/>
    </source>
</evidence>
<dbReference type="InterPro" id="IPR024036">
    <property type="entry name" value="tRNA-dHydroUridine_Synthase_C"/>
</dbReference>
<dbReference type="NCBIfam" id="TIGR00737">
    <property type="entry name" value="nifR3_yhdG"/>
    <property type="match status" value="1"/>
</dbReference>